<keyword evidence="10" id="KW-0472">Membrane</keyword>
<feature type="compositionally biased region" description="Low complexity" evidence="11">
    <location>
        <begin position="31"/>
        <end position="47"/>
    </location>
</feature>
<feature type="signal peptide" evidence="10">
    <location>
        <begin position="1"/>
        <end position="22"/>
    </location>
</feature>
<evidence type="ECO:0000256" key="11">
    <source>
        <dbReference type="SAM" id="MobiDB-lite"/>
    </source>
</evidence>
<dbReference type="CDD" id="cd13653">
    <property type="entry name" value="PBP2_phosphate_like_1"/>
    <property type="match status" value="1"/>
</dbReference>
<evidence type="ECO:0000256" key="9">
    <source>
        <dbReference type="ARBA" id="ARBA00023288"/>
    </source>
</evidence>
<feature type="domain" description="PBP" evidence="12">
    <location>
        <begin position="33"/>
        <end position="265"/>
    </location>
</feature>
<keyword evidence="6 10" id="KW-0592">Phosphate transport</keyword>
<evidence type="ECO:0000256" key="4">
    <source>
        <dbReference type="ARBA" id="ARBA00011529"/>
    </source>
</evidence>
<accession>A0AAX2ZIB4</accession>
<dbReference type="GO" id="GO:0005886">
    <property type="term" value="C:plasma membrane"/>
    <property type="evidence" value="ECO:0007669"/>
    <property type="project" value="UniProtKB-SubCell"/>
</dbReference>
<dbReference type="EMBL" id="CP081135">
    <property type="protein sequence ID" value="UEL48958.1"/>
    <property type="molecule type" value="Genomic_DNA"/>
</dbReference>
<comment type="function">
    <text evidence="1">Part of the ABC transporter complex PstSACB involved in phosphate import.</text>
</comment>
<evidence type="ECO:0000256" key="5">
    <source>
        <dbReference type="ARBA" id="ARBA00022448"/>
    </source>
</evidence>
<gene>
    <name evidence="13" type="ORF">JW646_05775</name>
</gene>
<dbReference type="GO" id="GO:0042301">
    <property type="term" value="F:phosphate ion binding"/>
    <property type="evidence" value="ECO:0007669"/>
    <property type="project" value="UniProtKB-UniRule"/>
</dbReference>
<keyword evidence="14" id="KW-1185">Reference proteome</keyword>
<feature type="region of interest" description="Disordered" evidence="11">
    <location>
        <begin position="26"/>
        <end position="47"/>
    </location>
</feature>
<evidence type="ECO:0000256" key="10">
    <source>
        <dbReference type="RuleBase" id="RU367119"/>
    </source>
</evidence>
<evidence type="ECO:0000256" key="8">
    <source>
        <dbReference type="ARBA" id="ARBA00023139"/>
    </source>
</evidence>
<dbReference type="GO" id="GO:0006817">
    <property type="term" value="P:phosphate ion transport"/>
    <property type="evidence" value="ECO:0007669"/>
    <property type="project" value="UniProtKB-UniRule"/>
</dbReference>
<evidence type="ECO:0000259" key="12">
    <source>
        <dbReference type="Pfam" id="PF12849"/>
    </source>
</evidence>
<dbReference type="SUPFAM" id="SSF53850">
    <property type="entry name" value="Periplasmic binding protein-like II"/>
    <property type="match status" value="1"/>
</dbReference>
<dbReference type="InterPro" id="IPR011862">
    <property type="entry name" value="Phos-bd"/>
</dbReference>
<dbReference type="RefSeq" id="WP_228416888.1">
    <property type="nucleotide sequence ID" value="NZ_CP081135.1"/>
</dbReference>
<evidence type="ECO:0000256" key="3">
    <source>
        <dbReference type="ARBA" id="ARBA00008725"/>
    </source>
</evidence>
<dbReference type="Gene3D" id="3.40.190.10">
    <property type="entry name" value="Periplasmic binding protein-like II"/>
    <property type="match status" value="2"/>
</dbReference>
<comment type="subcellular location">
    <subcellularLocation>
        <location evidence="2 10">Cell membrane</location>
        <topology evidence="2 10">Lipid-anchor</topology>
    </subcellularLocation>
</comment>
<dbReference type="PANTHER" id="PTHR30570:SF1">
    <property type="entry name" value="PHOSPHATE-BINDING PROTEIN PSTS"/>
    <property type="match status" value="1"/>
</dbReference>
<keyword evidence="5 10" id="KW-0813">Transport</keyword>
<evidence type="ECO:0000256" key="7">
    <source>
        <dbReference type="ARBA" id="ARBA00022729"/>
    </source>
</evidence>
<dbReference type="PANTHER" id="PTHR30570">
    <property type="entry name" value="PERIPLASMIC PHOSPHATE BINDING COMPONENT OF PHOSPHATE ABC TRANSPORTER"/>
    <property type="match status" value="1"/>
</dbReference>
<protein>
    <recommendedName>
        <fullName evidence="10">Phosphate-binding protein</fullName>
    </recommendedName>
</protein>
<evidence type="ECO:0000313" key="14">
    <source>
        <dbReference type="Proteomes" id="UP001198983"/>
    </source>
</evidence>
<feature type="chain" id="PRO_5043094995" description="Phosphate-binding protein" evidence="10">
    <location>
        <begin position="23"/>
        <end position="279"/>
    </location>
</feature>
<evidence type="ECO:0000256" key="1">
    <source>
        <dbReference type="ARBA" id="ARBA00002841"/>
    </source>
</evidence>
<sequence>MSKQTRLIAMFLCLVTMLISTACRKTETNEKSNSSTSSITVSGSTSVGPLMEKEAEKFQEANSNMKVEINQLGSSAGIKDAINGTVQIGMSSRDLKDQEKAESLTEVEIAYDGIAIIVNKANNVKSLTMSQVKDIYTGKIKNWNELGGKDSEIVVVSREDGSGTRDAFQEIVGYTSEQLTKSAQIGDGSGNIKSTVAGNENAIGFISFEYVDDKINAINIDEIAPKAENVKNKSYKISRPFLLVYKEENLKDNGNKLIDFILSEEGQKIVEENGLIRIK</sequence>
<keyword evidence="10" id="KW-1003">Cell membrane</keyword>
<keyword evidence="7 10" id="KW-0732">Signal</keyword>
<dbReference type="NCBIfam" id="TIGR02136">
    <property type="entry name" value="ptsS_2"/>
    <property type="match status" value="1"/>
</dbReference>
<dbReference type="InterPro" id="IPR050811">
    <property type="entry name" value="Phosphate_ABC_transporter"/>
</dbReference>
<evidence type="ECO:0000313" key="13">
    <source>
        <dbReference type="EMBL" id="UEL48958.1"/>
    </source>
</evidence>
<keyword evidence="9 10" id="KW-0449">Lipoprotein</keyword>
<dbReference type="InterPro" id="IPR024370">
    <property type="entry name" value="PBP_domain"/>
</dbReference>
<dbReference type="Pfam" id="PF12849">
    <property type="entry name" value="PBP_like_2"/>
    <property type="match status" value="1"/>
</dbReference>
<dbReference type="KEGG" id="tem:JW646_05775"/>
<reference evidence="13 14" key="1">
    <citation type="journal article" date="2023" name="Int. J. Syst. Evol. Microbiol.">
        <title>Terrisporobacter hibernicus sp. nov., isolated from bovine faeces in Northern Ireland.</title>
        <authorList>
            <person name="Mitchell M."/>
            <person name="Nguyen S.V."/>
            <person name="Connor M."/>
            <person name="Fairley D.J."/>
            <person name="Donoghue O."/>
            <person name="Marshall H."/>
            <person name="Koolman L."/>
            <person name="McMullan G."/>
            <person name="Schaffer K.E."/>
            <person name="McGrath J.W."/>
            <person name="Fanning S."/>
        </authorList>
    </citation>
    <scope>NUCLEOTIDE SEQUENCE [LARGE SCALE GENOMIC DNA]</scope>
    <source>
        <strain evidence="13 14">MCA3</strain>
    </source>
</reference>
<dbReference type="PROSITE" id="PS51257">
    <property type="entry name" value="PROKAR_LIPOPROTEIN"/>
    <property type="match status" value="1"/>
</dbReference>
<name>A0AAX2ZIB4_9FIRM</name>
<dbReference type="Proteomes" id="UP001198983">
    <property type="component" value="Chromosome"/>
</dbReference>
<dbReference type="AlphaFoldDB" id="A0AAX2ZIB4"/>
<evidence type="ECO:0000256" key="2">
    <source>
        <dbReference type="ARBA" id="ARBA00004193"/>
    </source>
</evidence>
<comment type="similarity">
    <text evidence="3 10">Belongs to the PstS family.</text>
</comment>
<comment type="function">
    <text evidence="10">Involved in the system for phosphate transport across the cytoplasmic membrane.</text>
</comment>
<comment type="subunit">
    <text evidence="4 10">The complex is composed of two ATP-binding proteins (PstB), two transmembrane proteins (PstC and PstA) and a solute-binding protein (PstS).</text>
</comment>
<organism evidence="13 14">
    <name type="scientific">Terrisporobacter hibernicus</name>
    <dbReference type="NCBI Taxonomy" id="2813371"/>
    <lineage>
        <taxon>Bacteria</taxon>
        <taxon>Bacillati</taxon>
        <taxon>Bacillota</taxon>
        <taxon>Clostridia</taxon>
        <taxon>Peptostreptococcales</taxon>
        <taxon>Peptostreptococcaceae</taxon>
        <taxon>Terrisporobacter</taxon>
    </lineage>
</organism>
<evidence type="ECO:0000256" key="6">
    <source>
        <dbReference type="ARBA" id="ARBA00022592"/>
    </source>
</evidence>
<proteinExistence type="inferred from homology"/>
<keyword evidence="8 10" id="KW-0564">Palmitate</keyword>